<feature type="compositionally biased region" description="Acidic residues" evidence="1">
    <location>
        <begin position="1"/>
        <end position="13"/>
    </location>
</feature>
<evidence type="ECO:0000313" key="3">
    <source>
        <dbReference type="Proteomes" id="UP000749646"/>
    </source>
</evidence>
<dbReference type="Proteomes" id="UP000749646">
    <property type="component" value="Unassembled WGS sequence"/>
</dbReference>
<protein>
    <submittedName>
        <fullName evidence="2">Uncharacterized protein</fullName>
    </submittedName>
</protein>
<gene>
    <name evidence="2" type="ORF">BGZ65_003730</name>
</gene>
<evidence type="ECO:0000256" key="1">
    <source>
        <dbReference type="SAM" id="MobiDB-lite"/>
    </source>
</evidence>
<keyword evidence="3" id="KW-1185">Reference proteome</keyword>
<feature type="region of interest" description="Disordered" evidence="1">
    <location>
        <begin position="1"/>
        <end position="39"/>
    </location>
</feature>
<comment type="caution">
    <text evidence="2">The sequence shown here is derived from an EMBL/GenBank/DDBJ whole genome shotgun (WGS) entry which is preliminary data.</text>
</comment>
<organism evidence="2 3">
    <name type="scientific">Modicella reniformis</name>
    <dbReference type="NCBI Taxonomy" id="1440133"/>
    <lineage>
        <taxon>Eukaryota</taxon>
        <taxon>Fungi</taxon>
        <taxon>Fungi incertae sedis</taxon>
        <taxon>Mucoromycota</taxon>
        <taxon>Mortierellomycotina</taxon>
        <taxon>Mortierellomycetes</taxon>
        <taxon>Mortierellales</taxon>
        <taxon>Mortierellaceae</taxon>
        <taxon>Modicella</taxon>
    </lineage>
</organism>
<proteinExistence type="predicted"/>
<evidence type="ECO:0000313" key="2">
    <source>
        <dbReference type="EMBL" id="KAF9954906.1"/>
    </source>
</evidence>
<accession>A0A9P6LZM9</accession>
<dbReference type="AlphaFoldDB" id="A0A9P6LZM9"/>
<name>A0A9P6LZM9_9FUNG</name>
<feature type="compositionally biased region" description="Basic and acidic residues" evidence="1">
    <location>
        <begin position="14"/>
        <end position="28"/>
    </location>
</feature>
<dbReference type="EMBL" id="JAAAHW010006794">
    <property type="protein sequence ID" value="KAF9954906.1"/>
    <property type="molecule type" value="Genomic_DNA"/>
</dbReference>
<sequence length="110" mass="11167">MHDDDSGSGEDTGDDKRRGEGGECKGEDGENPGELGDAGGDVALLFRAKEMLVGEVGAIIVAAATVVGEVGKDEAGDDPVEDSEVLAAASVGPNEKLRRGIKLTDDGVVE</sequence>
<reference evidence="2" key="1">
    <citation type="journal article" date="2020" name="Fungal Divers.">
        <title>Resolving the Mortierellaceae phylogeny through synthesis of multi-gene phylogenetics and phylogenomics.</title>
        <authorList>
            <person name="Vandepol N."/>
            <person name="Liber J."/>
            <person name="Desiro A."/>
            <person name="Na H."/>
            <person name="Kennedy M."/>
            <person name="Barry K."/>
            <person name="Grigoriev I.V."/>
            <person name="Miller A.N."/>
            <person name="O'Donnell K."/>
            <person name="Stajich J.E."/>
            <person name="Bonito G."/>
        </authorList>
    </citation>
    <scope>NUCLEOTIDE SEQUENCE</scope>
    <source>
        <strain evidence="2">MES-2147</strain>
    </source>
</reference>